<sequence length="76" mass="8718">MGWGRLGPMLEMTSRHSTPYGLGNLAERQKRALDRCECAHSRDSICTTFCHKRPCTAEFSEFLLFNKNQRSLALKL</sequence>
<keyword evidence="2" id="KW-1185">Reference proteome</keyword>
<proteinExistence type="predicted"/>
<accession>A0ACB8FRF2</accession>
<evidence type="ECO:0000313" key="2">
    <source>
        <dbReference type="Proteomes" id="UP000827872"/>
    </source>
</evidence>
<evidence type="ECO:0000313" key="1">
    <source>
        <dbReference type="EMBL" id="KAH8008058.1"/>
    </source>
</evidence>
<dbReference type="EMBL" id="CM037619">
    <property type="protein sequence ID" value="KAH8008058.1"/>
    <property type="molecule type" value="Genomic_DNA"/>
</dbReference>
<gene>
    <name evidence="1" type="ORF">K3G42_027615</name>
</gene>
<comment type="caution">
    <text evidence="1">The sequence shown here is derived from an EMBL/GenBank/DDBJ whole genome shotgun (WGS) entry which is preliminary data.</text>
</comment>
<dbReference type="Proteomes" id="UP000827872">
    <property type="component" value="Linkage Group LG06"/>
</dbReference>
<reference evidence="1" key="1">
    <citation type="submission" date="2021-08" db="EMBL/GenBank/DDBJ databases">
        <title>The first chromosome-level gecko genome reveals the dynamic sex chromosomes of Neotropical dwarf geckos (Sphaerodactylidae: Sphaerodactylus).</title>
        <authorList>
            <person name="Pinto B.J."/>
            <person name="Keating S.E."/>
            <person name="Gamble T."/>
        </authorList>
    </citation>
    <scope>NUCLEOTIDE SEQUENCE</scope>
    <source>
        <strain evidence="1">TG3544</strain>
    </source>
</reference>
<protein>
    <submittedName>
        <fullName evidence="1">Uncharacterized protein</fullName>
    </submittedName>
</protein>
<organism evidence="1 2">
    <name type="scientific">Sphaerodactylus townsendi</name>
    <dbReference type="NCBI Taxonomy" id="933632"/>
    <lineage>
        <taxon>Eukaryota</taxon>
        <taxon>Metazoa</taxon>
        <taxon>Chordata</taxon>
        <taxon>Craniata</taxon>
        <taxon>Vertebrata</taxon>
        <taxon>Euteleostomi</taxon>
        <taxon>Lepidosauria</taxon>
        <taxon>Squamata</taxon>
        <taxon>Bifurcata</taxon>
        <taxon>Gekkota</taxon>
        <taxon>Sphaerodactylidae</taxon>
        <taxon>Sphaerodactylus</taxon>
    </lineage>
</organism>
<name>A0ACB8FRF2_9SAUR</name>